<accession>A0ABD0ZC67</accession>
<name>A0ABD0ZC67_CARAN</name>
<evidence type="ECO:0000313" key="2">
    <source>
        <dbReference type="EMBL" id="KAL1187899.1"/>
    </source>
</evidence>
<evidence type="ECO:0000313" key="3">
    <source>
        <dbReference type="Proteomes" id="UP001558713"/>
    </source>
</evidence>
<dbReference type="Proteomes" id="UP001558713">
    <property type="component" value="Unassembled WGS sequence"/>
</dbReference>
<protein>
    <submittedName>
        <fullName evidence="2">F-box protein</fullName>
    </submittedName>
</protein>
<proteinExistence type="predicted"/>
<dbReference type="InterPro" id="IPR013187">
    <property type="entry name" value="F-box-assoc_dom_typ3"/>
</dbReference>
<keyword evidence="3" id="KW-1185">Reference proteome</keyword>
<dbReference type="NCBIfam" id="TIGR01640">
    <property type="entry name" value="F_box_assoc_1"/>
    <property type="match status" value="1"/>
</dbReference>
<evidence type="ECO:0000259" key="1">
    <source>
        <dbReference type="Pfam" id="PF08268"/>
    </source>
</evidence>
<dbReference type="AlphaFoldDB" id="A0ABD0ZC67"/>
<feature type="domain" description="F-box associated beta-propeller type 3" evidence="1">
    <location>
        <begin position="22"/>
        <end position="93"/>
    </location>
</feature>
<sequence>MSSFLGYDPVEKHFKLMFDGVTMVVCFDVRSEKFTFVKVMETFDRDLPRTTTLINYSGKLGLLMTDEYDDDVSGKNESFELWILEDVGKHEWSVLPPSGRM</sequence>
<comment type="caution">
    <text evidence="2">The sequence shown here is derived from an EMBL/GenBank/DDBJ whole genome shotgun (WGS) entry which is preliminary data.</text>
</comment>
<gene>
    <name evidence="2" type="ORF">V5N11_015857</name>
</gene>
<dbReference type="PANTHER" id="PTHR31111:SF113">
    <property type="entry name" value="F-BOX ASSOCIATED UBIQUITINATION EFFECTOR FAMILY PROTEIN"/>
    <property type="match status" value="1"/>
</dbReference>
<dbReference type="Pfam" id="PF08268">
    <property type="entry name" value="FBA_3"/>
    <property type="match status" value="1"/>
</dbReference>
<dbReference type="PANTHER" id="PTHR31111">
    <property type="entry name" value="BNAA05G37150D PROTEIN-RELATED"/>
    <property type="match status" value="1"/>
</dbReference>
<organism evidence="2 3">
    <name type="scientific">Cardamine amara subsp. amara</name>
    <dbReference type="NCBI Taxonomy" id="228776"/>
    <lineage>
        <taxon>Eukaryota</taxon>
        <taxon>Viridiplantae</taxon>
        <taxon>Streptophyta</taxon>
        <taxon>Embryophyta</taxon>
        <taxon>Tracheophyta</taxon>
        <taxon>Spermatophyta</taxon>
        <taxon>Magnoliopsida</taxon>
        <taxon>eudicotyledons</taxon>
        <taxon>Gunneridae</taxon>
        <taxon>Pentapetalae</taxon>
        <taxon>rosids</taxon>
        <taxon>malvids</taxon>
        <taxon>Brassicales</taxon>
        <taxon>Brassicaceae</taxon>
        <taxon>Cardamineae</taxon>
        <taxon>Cardamine</taxon>
    </lineage>
</organism>
<dbReference type="EMBL" id="JBANAX010000939">
    <property type="protein sequence ID" value="KAL1187899.1"/>
    <property type="molecule type" value="Genomic_DNA"/>
</dbReference>
<reference evidence="2 3" key="1">
    <citation type="submission" date="2024-04" db="EMBL/GenBank/DDBJ databases">
        <title>Genome assembly C_amara_ONT_v2.</title>
        <authorList>
            <person name="Yant L."/>
            <person name="Moore C."/>
            <person name="Slenker M."/>
        </authorList>
    </citation>
    <scope>NUCLEOTIDE SEQUENCE [LARGE SCALE GENOMIC DNA]</scope>
    <source>
        <tissue evidence="2">Leaf</tissue>
    </source>
</reference>
<dbReference type="InterPro" id="IPR017451">
    <property type="entry name" value="F-box-assoc_interact_dom"/>
</dbReference>